<gene>
    <name evidence="4" type="primary">mqnD</name>
    <name evidence="5" type="ORF">J8C05_04670</name>
</gene>
<sequence>MPTLTLGYSPCPNDTYIFGALALGIVRVPGLAFDIRLADVQTLNEWALEGRLDVTKLSFAAWLTPEVSAPYALLEVGAALGRNCGPLVVAREPMELGTLRNKQVVTPGRLTTAHLLLRLFTGDAPIAAELPFERIMPAVAGGLYDAGVIIHESRFVYPDFGLVCLVDLGEWWERQTGLPLPLGCIAARQTLDDTTQALVTRAIRESLVYADAHPEVIWPYIAAHAQEMSAEVQAQHIALYVNDFTRELGAEGRQAIETLHQYARRLASPPGASQAV</sequence>
<dbReference type="Proteomes" id="UP000677668">
    <property type="component" value="Chromosome 1"/>
</dbReference>
<dbReference type="HAMAP" id="MF_00996">
    <property type="entry name" value="MqnD"/>
    <property type="match status" value="1"/>
</dbReference>
<dbReference type="InterPro" id="IPR030869">
    <property type="entry name" value="MqnD"/>
</dbReference>
<feature type="binding site" evidence="4">
    <location>
        <begin position="56"/>
        <end position="58"/>
    </location>
    <ligand>
        <name>substrate</name>
    </ligand>
</feature>
<dbReference type="RefSeq" id="WP_211423014.1">
    <property type="nucleotide sequence ID" value="NZ_CP072642.1"/>
</dbReference>
<evidence type="ECO:0000256" key="4">
    <source>
        <dbReference type="HAMAP-Rule" id="MF_00996"/>
    </source>
</evidence>
<comment type="pathway">
    <text evidence="1 4">Quinol/quinone metabolism; menaquinone biosynthesis.</text>
</comment>
<organism evidence="5 6">
    <name type="scientific">Chloracidobacterium sp. N</name>
    <dbReference type="NCBI Taxonomy" id="2821540"/>
    <lineage>
        <taxon>Bacteria</taxon>
        <taxon>Pseudomonadati</taxon>
        <taxon>Acidobacteriota</taxon>
        <taxon>Terriglobia</taxon>
        <taxon>Terriglobales</taxon>
        <taxon>Acidobacteriaceae</taxon>
        <taxon>Chloracidobacterium</taxon>
        <taxon>Chloracidobacterium aggregatum</taxon>
    </lineage>
</organism>
<evidence type="ECO:0000256" key="1">
    <source>
        <dbReference type="ARBA" id="ARBA00004863"/>
    </source>
</evidence>
<evidence type="ECO:0000256" key="2">
    <source>
        <dbReference type="ARBA" id="ARBA00022428"/>
    </source>
</evidence>
<comment type="function">
    <text evidence="4">Catalyzes the conversion of cyclic dehypoxanthine futalosine (cyclic DHFL) into 1,4-dihydroxy-6-naphthoate, a step in the biosynthesis of menaquinone (MK, vitamin K2).</text>
</comment>
<name>A0ABX8B2N9_9BACT</name>
<dbReference type="EMBL" id="CP072642">
    <property type="protein sequence ID" value="QUV94743.1"/>
    <property type="molecule type" value="Genomic_DNA"/>
</dbReference>
<dbReference type="CDD" id="cd13635">
    <property type="entry name" value="PBP2_Ttha1568_Mqnd"/>
    <property type="match status" value="1"/>
</dbReference>
<protein>
    <recommendedName>
        <fullName evidence="4">1,4-dihydroxy-6-naphtoate synthase</fullName>
        <ecNumber evidence="4">4.1.99.29</ecNumber>
    </recommendedName>
    <alternativeName>
        <fullName evidence="4">Menaquinone biosynthetic enzyme MqnD</fullName>
    </alternativeName>
</protein>
<keyword evidence="3 4" id="KW-0456">Lyase</keyword>
<dbReference type="InterPro" id="IPR003773">
    <property type="entry name" value="Menaquinone_biosynth"/>
</dbReference>
<dbReference type="SUPFAM" id="SSF53850">
    <property type="entry name" value="Periplasmic binding protein-like II"/>
    <property type="match status" value="1"/>
</dbReference>
<proteinExistence type="inferred from homology"/>
<evidence type="ECO:0000313" key="6">
    <source>
        <dbReference type="Proteomes" id="UP000677668"/>
    </source>
</evidence>
<dbReference type="EC" id="4.1.99.29" evidence="4"/>
<keyword evidence="2 4" id="KW-0474">Menaquinone biosynthesis</keyword>
<dbReference type="PANTHER" id="PTHR37167">
    <property type="entry name" value="1,4-DIHYDROXY-6-NAPHTOATE SYNTHASE"/>
    <property type="match status" value="1"/>
</dbReference>
<evidence type="ECO:0000313" key="5">
    <source>
        <dbReference type="EMBL" id="QUV94743.1"/>
    </source>
</evidence>
<feature type="active site" description="Proton acceptor" evidence="4">
    <location>
        <position position="151"/>
    </location>
</feature>
<evidence type="ECO:0000256" key="3">
    <source>
        <dbReference type="ARBA" id="ARBA00023239"/>
    </source>
</evidence>
<keyword evidence="6" id="KW-1185">Reference proteome</keyword>
<dbReference type="Gene3D" id="3.40.190.10">
    <property type="entry name" value="Periplasmic binding protein-like II"/>
    <property type="match status" value="2"/>
</dbReference>
<comment type="catalytic activity">
    <reaction evidence="4">
        <text>cyclic dehypoxanthinylfutalosinate = 1,4-dihydroxy-6-naphthoate + dihydroxyacetone</text>
        <dbReference type="Rhea" id="RHEA:33087"/>
        <dbReference type="ChEBI" id="CHEBI:16016"/>
        <dbReference type="ChEBI" id="CHEBI:64254"/>
        <dbReference type="ChEBI" id="CHEBI:64270"/>
        <dbReference type="EC" id="4.1.99.29"/>
    </reaction>
</comment>
<accession>A0ABX8B2N9</accession>
<dbReference type="Pfam" id="PF02621">
    <property type="entry name" value="VitK2_biosynth"/>
    <property type="match status" value="1"/>
</dbReference>
<feature type="binding site" evidence="4">
    <location>
        <begin position="112"/>
        <end position="113"/>
    </location>
    <ligand>
        <name>substrate</name>
    </ligand>
</feature>
<comment type="similarity">
    <text evidence="4">Belongs to the MqnA/MqnD family. MqnD subfamily.</text>
</comment>
<dbReference type="PANTHER" id="PTHR37167:SF1">
    <property type="entry name" value="1,4-DIHYDROXY-6-NAPHTOATE SYNTHASE"/>
    <property type="match status" value="1"/>
</dbReference>
<reference evidence="5 6" key="1">
    <citation type="submission" date="2021-03" db="EMBL/GenBank/DDBJ databases">
        <title>Genomic and phenotypic characterization of Chloracidobacterium isolates provides evidence for multiple species.</title>
        <authorList>
            <person name="Saini M.K."/>
            <person name="Costas A.M.G."/>
            <person name="Tank M."/>
            <person name="Bryant D.A."/>
        </authorList>
    </citation>
    <scope>NUCLEOTIDE SEQUENCE [LARGE SCALE GENOMIC DNA]</scope>
    <source>
        <strain evidence="5 6">N</strain>
    </source>
</reference>